<evidence type="ECO:0000256" key="1">
    <source>
        <dbReference type="SAM" id="MobiDB-lite"/>
    </source>
</evidence>
<dbReference type="OrthoDB" id="435520at2759"/>
<dbReference type="InterPro" id="IPR000073">
    <property type="entry name" value="AB_hydrolase_1"/>
</dbReference>
<feature type="region of interest" description="Disordered" evidence="1">
    <location>
        <begin position="415"/>
        <end position="503"/>
    </location>
</feature>
<dbReference type="EMBL" id="SRPW01000123">
    <property type="protein sequence ID" value="KAG6017608.1"/>
    <property type="molecule type" value="Genomic_DNA"/>
</dbReference>
<feature type="domain" description="AB hydrolase-1" evidence="2">
    <location>
        <begin position="570"/>
        <end position="657"/>
    </location>
</feature>
<dbReference type="InterPro" id="IPR050471">
    <property type="entry name" value="AB_hydrolase"/>
</dbReference>
<dbReference type="Gene3D" id="3.40.50.1820">
    <property type="entry name" value="alpha/beta hydrolase"/>
    <property type="match status" value="1"/>
</dbReference>
<comment type="caution">
    <text evidence="3">The sequence shown here is derived from an EMBL/GenBank/DDBJ whole genome shotgun (WGS) entry which is preliminary data.</text>
</comment>
<dbReference type="SUPFAM" id="SSF53474">
    <property type="entry name" value="alpha/beta-Hydrolases"/>
    <property type="match status" value="1"/>
</dbReference>
<feature type="compositionally biased region" description="Polar residues" evidence="1">
    <location>
        <begin position="316"/>
        <end position="334"/>
    </location>
</feature>
<feature type="compositionally biased region" description="Basic and acidic residues" evidence="1">
    <location>
        <begin position="902"/>
        <end position="914"/>
    </location>
</feature>
<proteinExistence type="predicted"/>
<evidence type="ECO:0000313" key="4">
    <source>
        <dbReference type="Proteomes" id="UP000748025"/>
    </source>
</evidence>
<evidence type="ECO:0000313" key="3">
    <source>
        <dbReference type="EMBL" id="KAG6017608.1"/>
    </source>
</evidence>
<feature type="compositionally biased region" description="Basic residues" evidence="1">
    <location>
        <begin position="18"/>
        <end position="44"/>
    </location>
</feature>
<accession>A0A9P7SZT5</accession>
<feature type="compositionally biased region" description="Basic residues" evidence="1">
    <location>
        <begin position="705"/>
        <end position="716"/>
    </location>
</feature>
<feature type="compositionally biased region" description="Basic and acidic residues" evidence="1">
    <location>
        <begin position="270"/>
        <end position="280"/>
    </location>
</feature>
<feature type="compositionally biased region" description="Low complexity" evidence="1">
    <location>
        <begin position="476"/>
        <end position="490"/>
    </location>
</feature>
<feature type="region of interest" description="Disordered" evidence="1">
    <location>
        <begin position="695"/>
        <end position="780"/>
    </location>
</feature>
<keyword evidence="4" id="KW-1185">Reference proteome</keyword>
<dbReference type="PANTHER" id="PTHR43433:SF10">
    <property type="entry name" value="AB HYDROLASE-1 DOMAIN-CONTAINING PROTEIN"/>
    <property type="match status" value="1"/>
</dbReference>
<name>A0A9P7SZT5_9HYPO</name>
<feature type="region of interest" description="Disordered" evidence="1">
    <location>
        <begin position="902"/>
        <end position="922"/>
    </location>
</feature>
<organism evidence="3 4">
    <name type="scientific">Claviceps pusilla</name>
    <dbReference type="NCBI Taxonomy" id="123648"/>
    <lineage>
        <taxon>Eukaryota</taxon>
        <taxon>Fungi</taxon>
        <taxon>Dikarya</taxon>
        <taxon>Ascomycota</taxon>
        <taxon>Pezizomycotina</taxon>
        <taxon>Sordariomycetes</taxon>
        <taxon>Hypocreomycetidae</taxon>
        <taxon>Hypocreales</taxon>
        <taxon>Clavicipitaceae</taxon>
        <taxon>Claviceps</taxon>
    </lineage>
</organism>
<dbReference type="AlphaFoldDB" id="A0A9P7SZT5"/>
<gene>
    <name evidence="3" type="ORF">E4U43_000742</name>
</gene>
<feature type="region of interest" description="Disordered" evidence="1">
    <location>
        <begin position="119"/>
        <end position="194"/>
    </location>
</feature>
<feature type="compositionally biased region" description="Low complexity" evidence="1">
    <location>
        <begin position="728"/>
        <end position="739"/>
    </location>
</feature>
<feature type="compositionally biased region" description="Basic and acidic residues" evidence="1">
    <location>
        <begin position="740"/>
        <end position="751"/>
    </location>
</feature>
<sequence length="922" mass="99052">MDLQSAGSPGEEVPPIPARHRLHVNQRDPRHHHAREARHPRRRSSQAANCASIAPASPEIISNLITSLSVISQPAISHFDTQPAALPFGLPSPTSTSPGGFGVDYGAYARPDLHDSTLAPTSLDDLAASPPVVRTSRPTSGFSPLTGAKSPKTRSSSRDSGASGFRNLIRSTSSLASRPPSPGSATSRRNDTHNIGDLSIQRKTAESNAADLNLCPSHDSCGKKTGWSSKPIMYMSSKEQLRERESERKRPSGQAGGSTAEAGVASSGRSIDDHGDEKLDPILAETAISEEPTFHGDTSGFDGNNLHASPQPIPTRDSSLNKPRTRQKQPSARCSQRAGKVAAADDAIVEGEEQVRRQRNVPAAAGPQHRRTGSDMVTHGKSFLLEPDDLPTLAMSASCAAQPLAVDTMSLDSTVHSDDGAAPSPAVSQRRRGNDGAVGNNGRVPGRLSPGPREALGLRRSSPRLKQLSGQLSPRSEAAASMSVPPVSSPQNQNLYPAGYERPASADSIDDAVESYLCSPRLSQRIRHPQTGRIISFSEVGDATGSAVFCCVGMGLTRYITGFYDELALTLKLRLITPDRPGVGGSEPYADDATSPLSWPDDVYAICQALKITKFSILAHSAGAIYALATALRMPQHIRGRIHLLAPWIPPSQMNVFGGSQTLPPTNAIPTSQKILRHLPTTFFKAANSSFMTATSSSITSSLPKHARRTKRKSNTHGRDGTNAATRNVGNDQNGNNKNNGEEGHQTDPDPRSPVMSEDMDRIRPTGEGGIDGQSATKSSTEIMADQERQMTYDTRLTHAIWELATTGANPAVDLLVCLERRHTIGFRYVDITRPVVIHHGSRDTRVPVENVKWLGKAMRRCEVRVLEGEGHGLMASATVMGSLLMEMSKEWEDWMRVTGADGRKDRERGERGRRGTITSAA</sequence>
<feature type="compositionally biased region" description="Basic and acidic residues" evidence="1">
    <location>
        <begin position="239"/>
        <end position="250"/>
    </location>
</feature>
<feature type="region of interest" description="Disordered" evidence="1">
    <location>
        <begin position="211"/>
        <end position="375"/>
    </location>
</feature>
<dbReference type="Proteomes" id="UP000748025">
    <property type="component" value="Unassembled WGS sequence"/>
</dbReference>
<dbReference type="PANTHER" id="PTHR43433">
    <property type="entry name" value="HYDROLASE, ALPHA/BETA FOLD FAMILY PROTEIN"/>
    <property type="match status" value="1"/>
</dbReference>
<feature type="region of interest" description="Disordered" evidence="1">
    <location>
        <begin position="1"/>
        <end position="49"/>
    </location>
</feature>
<dbReference type="InterPro" id="IPR029058">
    <property type="entry name" value="AB_hydrolase_fold"/>
</dbReference>
<dbReference type="Pfam" id="PF00561">
    <property type="entry name" value="Abhydrolase_1"/>
    <property type="match status" value="1"/>
</dbReference>
<reference evidence="3" key="1">
    <citation type="journal article" date="2020" name="bioRxiv">
        <title>Whole genome comparisons of ergot fungi reveals the divergence and evolution of species within the genus Claviceps are the result of varying mechanisms driving genome evolution and host range expansion.</title>
        <authorList>
            <person name="Wyka S.A."/>
            <person name="Mondo S.J."/>
            <person name="Liu M."/>
            <person name="Dettman J."/>
            <person name="Nalam V."/>
            <person name="Broders K.D."/>
        </authorList>
    </citation>
    <scope>NUCLEOTIDE SEQUENCE</scope>
    <source>
        <strain evidence="3">CCC 602</strain>
    </source>
</reference>
<evidence type="ECO:0000259" key="2">
    <source>
        <dbReference type="Pfam" id="PF00561"/>
    </source>
</evidence>
<protein>
    <recommendedName>
        <fullName evidence="2">AB hydrolase-1 domain-containing protein</fullName>
    </recommendedName>
</protein>